<dbReference type="KEGG" id="sste:SAMEA4384403_0046"/>
<organism evidence="3">
    <name type="scientific">Mammaliicoccus stepanovicii</name>
    <dbReference type="NCBI Taxonomy" id="643214"/>
    <lineage>
        <taxon>Bacteria</taxon>
        <taxon>Bacillati</taxon>
        <taxon>Bacillota</taxon>
        <taxon>Bacilli</taxon>
        <taxon>Bacillales</taxon>
        <taxon>Staphylococcaceae</taxon>
        <taxon>Mammaliicoccus</taxon>
    </lineage>
</organism>
<proteinExistence type="predicted"/>
<dbReference type="OrthoDB" id="5149141at2"/>
<dbReference type="InterPro" id="IPR000157">
    <property type="entry name" value="TIR_dom"/>
</dbReference>
<dbReference type="EMBL" id="LT906462">
    <property type="protein sequence ID" value="SNV51657.1"/>
    <property type="molecule type" value="Genomic_DNA"/>
</dbReference>
<protein>
    <submittedName>
        <fullName evidence="4">SEFIR domain</fullName>
    </submittedName>
</protein>
<dbReference type="InterPro" id="IPR013568">
    <property type="entry name" value="SEFIR_dom"/>
</dbReference>
<dbReference type="PROSITE" id="PS51534">
    <property type="entry name" value="SEFIR"/>
    <property type="match status" value="1"/>
</dbReference>
<dbReference type="Proteomes" id="UP000242084">
    <property type="component" value="Chromosome 1"/>
</dbReference>
<sequence>MTNNQERKTLFISYAHTNDDHKNRVKEIATELINNGVDVILDIWDFEKGSDLNKKMEDSVTQSDVTLIIGDKYYVDKANNREAGVGKESIILSNNYVKNLNSGEYRILYAFTEKDDMGDPILPNYMLGNNSFDMTDDANDYQVAEEIARTIYGVPVEPKPKLQPIPDFLEKNSMSSIKKIKKVNIINNKLLDEFIEELKKELTELDKDYKKYQDIQIRRDFSRITMLLKYWDEVVRKVDKAKEIAKISEELLNTLDLNDRNSNDATRIFIRLSFVYTIAYAINIENIEFIEDLIKYDYTVEDRETDYTIINNLCNPSFIQNEIYERRILDYNTHYFEVEERILRDIDFKIVEILEADVFLNFITLFNKEKSKSQFNNWKIVDSQIYSKIEKYKNRFKYLKSFKREKTINQLLSLLNMDNLEEFIEKLETIEYSKFFLVIKKEEIASQK</sequence>
<evidence type="ECO:0000313" key="3">
    <source>
        <dbReference type="EMBL" id="ALB00602.1"/>
    </source>
</evidence>
<gene>
    <name evidence="4" type="ORF">SAMEA4384403_00046</name>
</gene>
<evidence type="ECO:0000259" key="2">
    <source>
        <dbReference type="PROSITE" id="PS51534"/>
    </source>
</evidence>
<keyword evidence="1" id="KW-0175">Coiled coil</keyword>
<reference evidence="4 5" key="2">
    <citation type="submission" date="2017-06" db="EMBL/GenBank/DDBJ databases">
        <authorList>
            <consortium name="Pathogen Informatics"/>
        </authorList>
    </citation>
    <scope>NUCLEOTIDE SEQUENCE [LARGE SCALE GENOMIC DNA]</scope>
    <source>
        <strain evidence="4 5">NCTC13839</strain>
    </source>
</reference>
<feature type="domain" description="SEFIR" evidence="2">
    <location>
        <begin position="7"/>
        <end position="143"/>
    </location>
</feature>
<dbReference type="RefSeq" id="WP_095085227.1">
    <property type="nucleotide sequence ID" value="NZ_BMDM01000008.1"/>
</dbReference>
<dbReference type="Pfam" id="PF13676">
    <property type="entry name" value="TIR_2"/>
    <property type="match status" value="1"/>
</dbReference>
<accession>A0A0K2JN11</accession>
<evidence type="ECO:0000256" key="1">
    <source>
        <dbReference type="SAM" id="Coils"/>
    </source>
</evidence>
<dbReference type="SUPFAM" id="SSF52200">
    <property type="entry name" value="Toll/Interleukin receptor TIR domain"/>
    <property type="match status" value="1"/>
</dbReference>
<evidence type="ECO:0000313" key="5">
    <source>
        <dbReference type="Proteomes" id="UP000242084"/>
    </source>
</evidence>
<evidence type="ECO:0000313" key="4">
    <source>
        <dbReference type="EMBL" id="SNV51657.1"/>
    </source>
</evidence>
<dbReference type="Gene3D" id="3.40.50.10140">
    <property type="entry name" value="Toll/interleukin-1 receptor homology (TIR) domain"/>
    <property type="match status" value="1"/>
</dbReference>
<keyword evidence="5" id="KW-1185">Reference proteome</keyword>
<dbReference type="InterPro" id="IPR035897">
    <property type="entry name" value="Toll_tir_struct_dom_sf"/>
</dbReference>
<dbReference type="EMBL" id="KR732653">
    <property type="protein sequence ID" value="ALB00602.1"/>
    <property type="molecule type" value="Genomic_DNA"/>
</dbReference>
<dbReference type="GO" id="GO:0007165">
    <property type="term" value="P:signal transduction"/>
    <property type="evidence" value="ECO:0007669"/>
    <property type="project" value="InterPro"/>
</dbReference>
<feature type="coiled-coil region" evidence="1">
    <location>
        <begin position="188"/>
        <end position="215"/>
    </location>
</feature>
<reference evidence="3" key="1">
    <citation type="journal article" date="2016" name="PLoS ONE">
        <title>A Look into the Melting Pot: The mecC-Harboring Region Is a Recombination Hot Spot in Staphylococcus stepanovicii.</title>
        <authorList>
            <person name="Semmler T."/>
            <person name="Harrison E.M."/>
            <person name="Lubke-Becker A."/>
            <person name="Ulrich R.G."/>
            <person name="Wieler L.H."/>
            <person name="Guenther S."/>
            <person name="Stamm I."/>
            <person name="Hanssen A.M."/>
            <person name="Holmes M.A."/>
            <person name="Vincze S."/>
            <person name="Walther B."/>
        </authorList>
    </citation>
    <scope>NUCLEOTIDE SEQUENCE</scope>
    <source>
        <strain evidence="3">CCM 7717</strain>
    </source>
</reference>
<name>A0A0K2JN11_9STAP</name>
<dbReference type="AlphaFoldDB" id="A0A0K2JN11"/>